<evidence type="ECO:0000256" key="1">
    <source>
        <dbReference type="SAM" id="MobiDB-lite"/>
    </source>
</evidence>
<reference evidence="5" key="1">
    <citation type="submission" date="2019-03" db="EMBL/GenBank/DDBJ databases">
        <title>Aquabacterium pictum sp.nov., the first bacteriochlorophyll a-containing freshwater bacterium in the genus Aquabacterium of the class Betaproteobacteria.</title>
        <authorList>
            <person name="Hirose S."/>
            <person name="Tank M."/>
            <person name="Hara E."/>
            <person name="Tamaki H."/>
            <person name="Takaichi S."/>
            <person name="Haruta S."/>
            <person name="Hanada S."/>
        </authorList>
    </citation>
    <scope>NUCLEOTIDE SEQUENCE [LARGE SCALE GENOMIC DNA]</scope>
    <source>
        <strain evidence="5">W35</strain>
    </source>
</reference>
<dbReference type="InterPro" id="IPR000160">
    <property type="entry name" value="GGDEF_dom"/>
</dbReference>
<dbReference type="Pfam" id="PF13188">
    <property type="entry name" value="PAS_8"/>
    <property type="match status" value="1"/>
</dbReference>
<keyword evidence="5" id="KW-1185">Reference proteome</keyword>
<evidence type="ECO:0008006" key="6">
    <source>
        <dbReference type="Google" id="ProtNLM"/>
    </source>
</evidence>
<dbReference type="InterPro" id="IPR029787">
    <property type="entry name" value="Nucleotide_cyclase"/>
</dbReference>
<dbReference type="Pfam" id="PF00563">
    <property type="entry name" value="EAL"/>
    <property type="match status" value="1"/>
</dbReference>
<dbReference type="InterPro" id="IPR035965">
    <property type="entry name" value="PAS-like_dom_sf"/>
</dbReference>
<dbReference type="Gene3D" id="3.30.70.270">
    <property type="match status" value="1"/>
</dbReference>
<dbReference type="SMART" id="SM00052">
    <property type="entry name" value="EAL"/>
    <property type="match status" value="1"/>
</dbReference>
<dbReference type="InterPro" id="IPR000014">
    <property type="entry name" value="PAS"/>
</dbReference>
<dbReference type="NCBIfam" id="TIGR00254">
    <property type="entry name" value="GGDEF"/>
    <property type="match status" value="1"/>
</dbReference>
<protein>
    <recommendedName>
        <fullName evidence="6">GGDEF domain-containing protein</fullName>
    </recommendedName>
</protein>
<dbReference type="CDD" id="cd01949">
    <property type="entry name" value="GGDEF"/>
    <property type="match status" value="1"/>
</dbReference>
<feature type="region of interest" description="Disordered" evidence="1">
    <location>
        <begin position="1"/>
        <end position="38"/>
    </location>
</feature>
<dbReference type="PROSITE" id="PS50887">
    <property type="entry name" value="GGDEF"/>
    <property type="match status" value="1"/>
</dbReference>
<evidence type="ECO:0000259" key="3">
    <source>
        <dbReference type="PROSITE" id="PS50887"/>
    </source>
</evidence>
<dbReference type="SUPFAM" id="SSF55785">
    <property type="entry name" value="PYP-like sensor domain (PAS domain)"/>
    <property type="match status" value="2"/>
</dbReference>
<feature type="compositionally biased region" description="Basic and acidic residues" evidence="1">
    <location>
        <begin position="29"/>
        <end position="38"/>
    </location>
</feature>
<feature type="domain" description="GGDEF" evidence="3">
    <location>
        <begin position="339"/>
        <end position="471"/>
    </location>
</feature>
<dbReference type="PANTHER" id="PTHR44757:SF2">
    <property type="entry name" value="BIOFILM ARCHITECTURE MAINTENANCE PROTEIN MBAA"/>
    <property type="match status" value="1"/>
</dbReference>
<dbReference type="InterPro" id="IPR043128">
    <property type="entry name" value="Rev_trsase/Diguanyl_cyclase"/>
</dbReference>
<dbReference type="CDD" id="cd01948">
    <property type="entry name" value="EAL"/>
    <property type="match status" value="1"/>
</dbReference>
<dbReference type="SUPFAM" id="SSF55073">
    <property type="entry name" value="Nucleotide cyclase"/>
    <property type="match status" value="1"/>
</dbReference>
<dbReference type="RefSeq" id="WP_137730857.1">
    <property type="nucleotide sequence ID" value="NZ_BJCL01000001.1"/>
</dbReference>
<dbReference type="Proteomes" id="UP000301751">
    <property type="component" value="Unassembled WGS sequence"/>
</dbReference>
<feature type="compositionally biased region" description="Low complexity" evidence="1">
    <location>
        <begin position="15"/>
        <end position="28"/>
    </location>
</feature>
<dbReference type="Pfam" id="PF00990">
    <property type="entry name" value="GGDEF"/>
    <property type="match status" value="1"/>
</dbReference>
<dbReference type="InterPro" id="IPR001633">
    <property type="entry name" value="EAL_dom"/>
</dbReference>
<accession>A0A480AHF9</accession>
<proteinExistence type="predicted"/>
<sequence length="735" mass="79841">MNFAEPPNGVPGGEPAAPDPAAAAALAQRRLERERQARKAAEQLLNEKSRALFSALQDAKRSERRLNLALWATGEGIWEWEPAAGTVTISGLVLGGTPLPDGPVTMAALLARVHPADADAVRDALEQHAAGDATPIDLQFRVSPTPTPGAAWCWLRARGRALQRDAQQRALQVTGTIRDVSAQHDAEQLAQMLAHAFASTMDALVVLDTGWTVVQGNAAAAALLGCANVAMDGQDLSQLLQFRPALARPRPWRGEASLRAAADPAGADPAPVFEVAITRIASLRGQAPQHLVALRDVSEQRRAELALQRMALFDTLTGLANRASINQHLSDRLAKPDAQPFSLMFIDLDGFKGVNDSFGHRAGDQLLQQASERLRQVLPDAFIGRWGGDEFVVALPDGADDYLLRESAQLIIATLGQPFLVDSHRLSVTPSIGAVNHPEHGRDAQLLLRRADAAMYGAKSQGRNCLVLYAPQMDDGVERRSRLQGLIRADAERNAFQFVVQPMVDSQGRSTGAELLMRWTTAEFGPVSPAEFIPIAEQIGVIPLMGRHALHAAARIARAVGDLGSAATVAVNLSPRQLLRPDLERTVLHACEHHGIQPAQLELEMTESALVSDIAIVARLLARLRRHGFRLSLDDFGTGYSSLSHLRDLPFHKVKIDRSFVCDLDRSQASRVMLQGVVHLCSNLGLVTVAEGVETEAQFHALRSMGVDEFQGYLFARPQDHTDWLTMLQQQAVRR</sequence>
<evidence type="ECO:0000259" key="2">
    <source>
        <dbReference type="PROSITE" id="PS50883"/>
    </source>
</evidence>
<dbReference type="Gene3D" id="3.20.20.450">
    <property type="entry name" value="EAL domain"/>
    <property type="match status" value="1"/>
</dbReference>
<dbReference type="AlphaFoldDB" id="A0A480AHF9"/>
<dbReference type="SUPFAM" id="SSF141868">
    <property type="entry name" value="EAL domain-like"/>
    <property type="match status" value="1"/>
</dbReference>
<gene>
    <name evidence="4" type="ORF">AQPW35_01550</name>
</gene>
<dbReference type="EMBL" id="BJCL01000001">
    <property type="protein sequence ID" value="GCL61074.1"/>
    <property type="molecule type" value="Genomic_DNA"/>
</dbReference>
<dbReference type="PROSITE" id="PS50883">
    <property type="entry name" value="EAL"/>
    <property type="match status" value="1"/>
</dbReference>
<dbReference type="Pfam" id="PF08447">
    <property type="entry name" value="PAS_3"/>
    <property type="match status" value="1"/>
</dbReference>
<dbReference type="Gene3D" id="3.30.450.20">
    <property type="entry name" value="PAS domain"/>
    <property type="match status" value="2"/>
</dbReference>
<evidence type="ECO:0000313" key="5">
    <source>
        <dbReference type="Proteomes" id="UP000301751"/>
    </source>
</evidence>
<dbReference type="OrthoDB" id="9813903at2"/>
<dbReference type="InterPro" id="IPR013655">
    <property type="entry name" value="PAS_fold_3"/>
</dbReference>
<organism evidence="4 5">
    <name type="scientific">Pseudaquabacterium pictum</name>
    <dbReference type="NCBI Taxonomy" id="2315236"/>
    <lineage>
        <taxon>Bacteria</taxon>
        <taxon>Pseudomonadati</taxon>
        <taxon>Pseudomonadota</taxon>
        <taxon>Betaproteobacteria</taxon>
        <taxon>Burkholderiales</taxon>
        <taxon>Sphaerotilaceae</taxon>
        <taxon>Pseudaquabacterium</taxon>
    </lineage>
</organism>
<comment type="caution">
    <text evidence="4">The sequence shown here is derived from an EMBL/GenBank/DDBJ whole genome shotgun (WGS) entry which is preliminary data.</text>
</comment>
<dbReference type="SMART" id="SM00267">
    <property type="entry name" value="GGDEF"/>
    <property type="match status" value="1"/>
</dbReference>
<dbReference type="InterPro" id="IPR035919">
    <property type="entry name" value="EAL_sf"/>
</dbReference>
<feature type="domain" description="EAL" evidence="2">
    <location>
        <begin position="480"/>
        <end position="732"/>
    </location>
</feature>
<evidence type="ECO:0000313" key="4">
    <source>
        <dbReference type="EMBL" id="GCL61074.1"/>
    </source>
</evidence>
<name>A0A480AHF9_9BURK</name>
<dbReference type="PANTHER" id="PTHR44757">
    <property type="entry name" value="DIGUANYLATE CYCLASE DGCP"/>
    <property type="match status" value="1"/>
</dbReference>
<dbReference type="InterPro" id="IPR052155">
    <property type="entry name" value="Biofilm_reg_signaling"/>
</dbReference>